<evidence type="ECO:0000256" key="1">
    <source>
        <dbReference type="SAM" id="MobiDB-lite"/>
    </source>
</evidence>
<reference evidence="3" key="1">
    <citation type="submission" date="2018-05" db="EMBL/GenBank/DDBJ databases">
        <title>Complete Genome Sequence of Methylobacterium sp. 17SD2-17.</title>
        <authorList>
            <person name="Srinivasan S."/>
        </authorList>
    </citation>
    <scope>NUCLEOTIDE SEQUENCE [LARGE SCALE GENOMIC DNA]</scope>
    <source>
        <strain evidence="3">17SD2-17</strain>
    </source>
</reference>
<dbReference type="OrthoDB" id="8021521at2"/>
<dbReference type="AlphaFoldDB" id="A0A2U8W9Z9"/>
<protein>
    <submittedName>
        <fullName evidence="2">Uncharacterized protein</fullName>
    </submittedName>
</protein>
<dbReference type="Proteomes" id="UP000245926">
    <property type="component" value="Chromosome"/>
</dbReference>
<name>A0A2U8W9Z9_9HYPH</name>
<dbReference type="RefSeq" id="WP_109893329.1">
    <property type="nucleotide sequence ID" value="NZ_CP029550.1"/>
</dbReference>
<evidence type="ECO:0000313" key="2">
    <source>
        <dbReference type="EMBL" id="AWN42975.1"/>
    </source>
</evidence>
<organism evidence="2 3">
    <name type="scientific">Methylobacterium durans</name>
    <dbReference type="NCBI Taxonomy" id="2202825"/>
    <lineage>
        <taxon>Bacteria</taxon>
        <taxon>Pseudomonadati</taxon>
        <taxon>Pseudomonadota</taxon>
        <taxon>Alphaproteobacteria</taxon>
        <taxon>Hyphomicrobiales</taxon>
        <taxon>Methylobacteriaceae</taxon>
        <taxon>Methylobacterium</taxon>
    </lineage>
</organism>
<sequence>MVPHRRKEQPSEAEAARHPDAIAGQALLEERLRRLSPDDRTAFEEAVRRCFASAASEEAEGRTAEEGPGAAGRASR</sequence>
<evidence type="ECO:0000313" key="3">
    <source>
        <dbReference type="Proteomes" id="UP000245926"/>
    </source>
</evidence>
<dbReference type="EMBL" id="CP029550">
    <property type="protein sequence ID" value="AWN42975.1"/>
    <property type="molecule type" value="Genomic_DNA"/>
</dbReference>
<accession>A0A2U8W9Z9</accession>
<gene>
    <name evidence="2" type="ORF">DK389_23850</name>
</gene>
<keyword evidence="3" id="KW-1185">Reference proteome</keyword>
<feature type="region of interest" description="Disordered" evidence="1">
    <location>
        <begin position="53"/>
        <end position="76"/>
    </location>
</feature>
<feature type="compositionally biased region" description="Basic and acidic residues" evidence="1">
    <location>
        <begin position="8"/>
        <end position="20"/>
    </location>
</feature>
<proteinExistence type="predicted"/>
<dbReference type="KEGG" id="mets:DK389_23850"/>
<feature type="region of interest" description="Disordered" evidence="1">
    <location>
        <begin position="1"/>
        <end position="22"/>
    </location>
</feature>